<dbReference type="RefSeq" id="WP_334483262.1">
    <property type="nucleotide sequence ID" value="NZ_JAZHRV010000001.1"/>
</dbReference>
<dbReference type="EMBL" id="JAZHRV010000001">
    <property type="protein sequence ID" value="MEH2557277.1"/>
    <property type="molecule type" value="Genomic_DNA"/>
</dbReference>
<dbReference type="InterPro" id="IPR050879">
    <property type="entry name" value="Acyltransferase_3"/>
</dbReference>
<dbReference type="Pfam" id="PF01757">
    <property type="entry name" value="Acyl_transf_3"/>
    <property type="match status" value="1"/>
</dbReference>
<feature type="transmembrane region" description="Helical" evidence="1">
    <location>
        <begin position="184"/>
        <end position="203"/>
    </location>
</feature>
<feature type="transmembrane region" description="Helical" evidence="1">
    <location>
        <begin position="244"/>
        <end position="262"/>
    </location>
</feature>
<evidence type="ECO:0000256" key="1">
    <source>
        <dbReference type="SAM" id="Phobius"/>
    </source>
</evidence>
<feature type="domain" description="Acyltransferase 3" evidence="2">
    <location>
        <begin position="4"/>
        <end position="332"/>
    </location>
</feature>
<organism evidence="3 4">
    <name type="scientific">Bradyrhizobium algeriense</name>
    <dbReference type="NCBI Taxonomy" id="634784"/>
    <lineage>
        <taxon>Bacteria</taxon>
        <taxon>Pseudomonadati</taxon>
        <taxon>Pseudomonadota</taxon>
        <taxon>Alphaproteobacteria</taxon>
        <taxon>Hyphomicrobiales</taxon>
        <taxon>Nitrobacteraceae</taxon>
        <taxon>Bradyrhizobium</taxon>
    </lineage>
</organism>
<feature type="transmembrane region" description="Helical" evidence="1">
    <location>
        <begin position="308"/>
        <end position="335"/>
    </location>
</feature>
<keyword evidence="1" id="KW-1133">Transmembrane helix</keyword>
<evidence type="ECO:0000313" key="3">
    <source>
        <dbReference type="EMBL" id="MEH2557277.1"/>
    </source>
</evidence>
<feature type="transmembrane region" description="Helical" evidence="1">
    <location>
        <begin position="215"/>
        <end position="238"/>
    </location>
</feature>
<dbReference type="PANTHER" id="PTHR23028">
    <property type="entry name" value="ACETYLTRANSFERASE"/>
    <property type="match status" value="1"/>
</dbReference>
<feature type="transmembrane region" description="Helical" evidence="1">
    <location>
        <begin position="140"/>
        <end position="156"/>
    </location>
</feature>
<evidence type="ECO:0000313" key="4">
    <source>
        <dbReference type="Proteomes" id="UP001364224"/>
    </source>
</evidence>
<evidence type="ECO:0000259" key="2">
    <source>
        <dbReference type="Pfam" id="PF01757"/>
    </source>
</evidence>
<feature type="transmembrane region" description="Helical" evidence="1">
    <location>
        <begin position="33"/>
        <end position="50"/>
    </location>
</feature>
<keyword evidence="4" id="KW-1185">Reference proteome</keyword>
<protein>
    <submittedName>
        <fullName evidence="3">Peptidoglycan/LPS O-acetylase OafA/YrhL</fullName>
    </submittedName>
</protein>
<feature type="transmembrane region" description="Helical" evidence="1">
    <location>
        <begin position="274"/>
        <end position="296"/>
    </location>
</feature>
<keyword evidence="1" id="KW-0812">Transmembrane</keyword>
<feature type="transmembrane region" description="Helical" evidence="1">
    <location>
        <begin position="70"/>
        <end position="90"/>
    </location>
</feature>
<dbReference type="PANTHER" id="PTHR23028:SF53">
    <property type="entry name" value="ACYL_TRANSF_3 DOMAIN-CONTAINING PROTEIN"/>
    <property type="match status" value="1"/>
</dbReference>
<comment type="caution">
    <text evidence="3">The sequence shown here is derived from an EMBL/GenBank/DDBJ whole genome shotgun (WGS) entry which is preliminary data.</text>
</comment>
<sequence>MPLLDGIRAISILLTITVHAHIGQWSWLAGERGVTMFFILSGYLITFLALREERENGRLNLSAFYVRRTFRIFPLYYITVAIYAVLIYGLQIRSDKAANFSGALPYLLTYLQEFPFFFGVNGATSNIPLFHSWSLGIEEKFYLVWPVLIFVCLWRLRAWRLPACMAMVAIFACSPHFGRFGMLLFPYFHILVGCAVAIVLNEARYFAIARTLSSRLWFCAILLIFAAVQFISPLYTYWPFQQPIDVLYSLVGGLLLAALLTLESARVRILAHPALVFIGRLSYGIYLVHVLCLNVSEVVLGKLAGSVSVLVLAPLNLVIAFVLATAVALAFAIAIERPLIRMGHRISGEILAGRRRPSIITERT</sequence>
<dbReference type="Proteomes" id="UP001364224">
    <property type="component" value="Unassembled WGS sequence"/>
</dbReference>
<keyword evidence="1" id="KW-0472">Membrane</keyword>
<dbReference type="InterPro" id="IPR002656">
    <property type="entry name" value="Acyl_transf_3_dom"/>
</dbReference>
<accession>A0ABU8BFF3</accession>
<feature type="transmembrane region" description="Helical" evidence="1">
    <location>
        <begin position="7"/>
        <end position="27"/>
    </location>
</feature>
<reference evidence="3 4" key="1">
    <citation type="submission" date="2024-02" db="EMBL/GenBank/DDBJ databases">
        <title>Adaptive strategies in a cosmopolitan and abundant soil bacterium.</title>
        <authorList>
            <person name="Carini P."/>
        </authorList>
    </citation>
    <scope>NUCLEOTIDE SEQUENCE [LARGE SCALE GENOMIC DNA]</scope>
    <source>
        <strain evidence="3 4">AZCC 1608</strain>
    </source>
</reference>
<proteinExistence type="predicted"/>
<gene>
    <name evidence="3" type="ORF">V1286_004806</name>
</gene>
<name>A0ABU8BFF3_9BRAD</name>